<feature type="site" description="Transition state stabilizer" evidence="17">
    <location>
        <position position="498"/>
    </location>
</feature>
<dbReference type="GO" id="GO:0005737">
    <property type="term" value="C:cytoplasm"/>
    <property type="evidence" value="ECO:0007669"/>
    <property type="project" value="TreeGrafter"/>
</dbReference>
<dbReference type="InterPro" id="IPR034016">
    <property type="entry name" value="M1_APN-typ"/>
</dbReference>
<evidence type="ECO:0000256" key="17">
    <source>
        <dbReference type="PIRSR" id="PIRSR634016-4"/>
    </source>
</evidence>
<dbReference type="GO" id="GO:0042277">
    <property type="term" value="F:peptide binding"/>
    <property type="evidence" value="ECO:0007669"/>
    <property type="project" value="TreeGrafter"/>
</dbReference>
<evidence type="ECO:0000259" key="20">
    <source>
        <dbReference type="Pfam" id="PF11838"/>
    </source>
</evidence>
<dbReference type="GO" id="GO:0043171">
    <property type="term" value="P:peptide catabolic process"/>
    <property type="evidence" value="ECO:0007669"/>
    <property type="project" value="TreeGrafter"/>
</dbReference>
<dbReference type="GO" id="GO:0005615">
    <property type="term" value="C:extracellular space"/>
    <property type="evidence" value="ECO:0007669"/>
    <property type="project" value="TreeGrafter"/>
</dbReference>
<dbReference type="Pfam" id="PF11838">
    <property type="entry name" value="ERAP1_C"/>
    <property type="match status" value="1"/>
</dbReference>
<dbReference type="GO" id="GO:0006508">
    <property type="term" value="P:proteolysis"/>
    <property type="evidence" value="ECO:0007669"/>
    <property type="project" value="UniProtKB-KW"/>
</dbReference>
<dbReference type="FunFam" id="2.60.40.1910:FF:000003">
    <property type="entry name" value="Aminopeptidase"/>
    <property type="match status" value="1"/>
</dbReference>
<feature type="domain" description="Aminopeptidase N-like N-terminal" evidence="21">
    <location>
        <begin position="122"/>
        <end position="306"/>
    </location>
</feature>
<dbReference type="PRINTS" id="PR00756">
    <property type="entry name" value="ALADIPTASE"/>
</dbReference>
<dbReference type="GO" id="GO:0070006">
    <property type="term" value="F:metalloaminopeptidase activity"/>
    <property type="evidence" value="ECO:0007669"/>
    <property type="project" value="TreeGrafter"/>
</dbReference>
<evidence type="ECO:0000256" key="3">
    <source>
        <dbReference type="ARBA" id="ARBA00010136"/>
    </source>
</evidence>
<dbReference type="Gene3D" id="1.25.50.20">
    <property type="match status" value="1"/>
</dbReference>
<dbReference type="InterPro" id="IPR014782">
    <property type="entry name" value="Peptidase_M1_dom"/>
</dbReference>
<organism evidence="22">
    <name type="scientific">Hadrurus spadix</name>
    <dbReference type="NCBI Taxonomy" id="141984"/>
    <lineage>
        <taxon>Eukaryota</taxon>
        <taxon>Metazoa</taxon>
        <taxon>Ecdysozoa</taxon>
        <taxon>Arthropoda</taxon>
        <taxon>Chelicerata</taxon>
        <taxon>Arachnida</taxon>
        <taxon>Scorpiones</taxon>
        <taxon>Iurida</taxon>
        <taxon>Iuroidea</taxon>
        <taxon>Hadrurus</taxon>
    </lineage>
</organism>
<dbReference type="Pfam" id="PF01433">
    <property type="entry name" value="Peptidase_M1"/>
    <property type="match status" value="1"/>
</dbReference>
<keyword evidence="14" id="KW-0325">Glycoprotein</keyword>
<keyword evidence="13 18" id="KW-0472">Membrane</keyword>
<evidence type="ECO:0000259" key="19">
    <source>
        <dbReference type="Pfam" id="PF01433"/>
    </source>
</evidence>
<evidence type="ECO:0000256" key="2">
    <source>
        <dbReference type="ARBA" id="ARBA00004609"/>
    </source>
</evidence>
<feature type="domain" description="ERAP1-like C-terminal" evidence="20">
    <location>
        <begin position="642"/>
        <end position="958"/>
    </location>
</feature>
<dbReference type="InterPro" id="IPR050344">
    <property type="entry name" value="Peptidase_M1_aminopeptidases"/>
</dbReference>
<dbReference type="EC" id="3.4.11.-" evidence="18"/>
<name>A0A1W7RAL3_9SCOR</name>
<comment type="similarity">
    <text evidence="3 18">Belongs to the peptidase M1 family.</text>
</comment>
<dbReference type="PANTHER" id="PTHR11533">
    <property type="entry name" value="PROTEASE M1 ZINC METALLOPROTEASE"/>
    <property type="match status" value="1"/>
</dbReference>
<evidence type="ECO:0000256" key="14">
    <source>
        <dbReference type="ARBA" id="ARBA00023180"/>
    </source>
</evidence>
<dbReference type="Gene3D" id="1.10.390.10">
    <property type="entry name" value="Neutral Protease Domain 2"/>
    <property type="match status" value="1"/>
</dbReference>
<evidence type="ECO:0000256" key="6">
    <source>
        <dbReference type="ARBA" id="ARBA00022692"/>
    </source>
</evidence>
<keyword evidence="8 18" id="KW-0378">Hydrolase</keyword>
<comment type="subcellular location">
    <subcellularLocation>
        <location evidence="2">Cell membrane</location>
        <topology evidence="2">Lipid-anchor</topology>
        <topology evidence="2">GPI-anchor</topology>
    </subcellularLocation>
    <subcellularLocation>
        <location evidence="1">Membrane</location>
        <topology evidence="1">Single-pass type II membrane protein</topology>
    </subcellularLocation>
</comment>
<dbReference type="Gene3D" id="2.60.40.1730">
    <property type="entry name" value="tricorn interacting facor f3 domain"/>
    <property type="match status" value="1"/>
</dbReference>
<evidence type="ECO:0000256" key="11">
    <source>
        <dbReference type="ARBA" id="ARBA00022989"/>
    </source>
</evidence>
<evidence type="ECO:0000256" key="4">
    <source>
        <dbReference type="ARBA" id="ARBA00022438"/>
    </source>
</evidence>
<feature type="binding site" evidence="16">
    <location>
        <position position="436"/>
    </location>
    <ligand>
        <name>Zn(2+)</name>
        <dbReference type="ChEBI" id="CHEBI:29105"/>
        <note>catalytic</note>
    </ligand>
</feature>
<keyword evidence="12 18" id="KW-0482">Metalloprotease</keyword>
<keyword evidence="5 18" id="KW-0645">Protease</keyword>
<accession>A0A1W7RAL3</accession>
<reference evidence="22" key="1">
    <citation type="submission" date="2016-11" db="EMBL/GenBank/DDBJ databases">
        <title>Venom-gland transcriptomics and venom proteomics of the black-back scorpion (Hadrurus spadix) reveal detectability challenges and an unexplored realm of animal toxin diversity.</title>
        <authorList>
            <person name="Rokyta D.R."/>
            <person name="Ward M.J."/>
        </authorList>
    </citation>
    <scope>NUCLEOTIDE SEQUENCE</scope>
    <source>
        <tissue evidence="22">Venom gland</tissue>
    </source>
</reference>
<dbReference type="SUPFAM" id="SSF63737">
    <property type="entry name" value="Leukotriene A4 hydrolase N-terminal domain"/>
    <property type="match status" value="1"/>
</dbReference>
<feature type="binding site" evidence="16">
    <location>
        <position position="417"/>
    </location>
    <ligand>
        <name>Zn(2+)</name>
        <dbReference type="ChEBI" id="CHEBI:29105"/>
        <note>catalytic</note>
    </ligand>
</feature>
<feature type="domain" description="Peptidase M1 membrane alanine aminopeptidase" evidence="19">
    <location>
        <begin position="341"/>
        <end position="561"/>
    </location>
</feature>
<feature type="binding site" evidence="16">
    <location>
        <position position="413"/>
    </location>
    <ligand>
        <name>Zn(2+)</name>
        <dbReference type="ChEBI" id="CHEBI:29105"/>
        <note>catalytic</note>
    </ligand>
</feature>
<proteinExistence type="inferred from homology"/>
<evidence type="ECO:0000259" key="21">
    <source>
        <dbReference type="Pfam" id="PF17900"/>
    </source>
</evidence>
<keyword evidence="7 16" id="KW-0479">Metal-binding</keyword>
<keyword evidence="4 18" id="KW-0031">Aminopeptidase</keyword>
<dbReference type="SUPFAM" id="SSF55486">
    <property type="entry name" value="Metalloproteases ('zincins'), catalytic domain"/>
    <property type="match status" value="1"/>
</dbReference>
<evidence type="ECO:0000256" key="7">
    <source>
        <dbReference type="ARBA" id="ARBA00022723"/>
    </source>
</evidence>
<evidence type="ECO:0000313" key="22">
    <source>
        <dbReference type="EMBL" id="JAV48172.1"/>
    </source>
</evidence>
<evidence type="ECO:0000256" key="16">
    <source>
        <dbReference type="PIRSR" id="PIRSR634016-3"/>
    </source>
</evidence>
<dbReference type="InterPro" id="IPR024571">
    <property type="entry name" value="ERAP1-like_C_dom"/>
</dbReference>
<protein>
    <recommendedName>
        <fullName evidence="18">Aminopeptidase</fullName>
        <ecNumber evidence="18">3.4.11.-</ecNumber>
    </recommendedName>
</protein>
<dbReference type="CDD" id="cd09601">
    <property type="entry name" value="M1_APN-Q_like"/>
    <property type="match status" value="1"/>
</dbReference>
<dbReference type="Pfam" id="PF17900">
    <property type="entry name" value="Peptidase_M1_N"/>
    <property type="match status" value="1"/>
</dbReference>
<evidence type="ECO:0000256" key="9">
    <source>
        <dbReference type="ARBA" id="ARBA00022833"/>
    </source>
</evidence>
<evidence type="ECO:0000256" key="8">
    <source>
        <dbReference type="ARBA" id="ARBA00022801"/>
    </source>
</evidence>
<dbReference type="FunFam" id="2.60.40.1730:FF:000001">
    <property type="entry name" value="Leucyl-cystinyl aminopeptidase"/>
    <property type="match status" value="1"/>
</dbReference>
<sequence length="979" mass="113161">MSESNYQPLKNEMDSNYQAMACEEEESGENAKKQVLYGDGSIGERRRISCTKIQALSITVVIFIILLVIALIAAFARPATNCEYSEHLYTSLDGALIPLTTEPSSDELCPWQEIRLPSFIIPKHYLLFLHPNLTTFQNKGRVNITFVLEQDSDFVVLHSKDLNFTKFILLTNENELIPISHYVACNKHEQMYLQFQQSLKKKHEFTLVIEFTRKLEEKLEGFYISSYKTSAGEKRYLATTHFEATSARSAFPCFDEPAMKSTFQLSMVHSPEHNAYFNSELIQTVPYDNGLKLSEFKRTVQMSTYLVAFIVCDFKSTNRINEDGIMVRVLAPEEHLSRTYFALETASKILFYYHQFFNISYPLPKLDMIAVPDFGPGAMENWGLVTYRMTTILFNADESSAESQEHVATVIAHELAHQWFGNLVTMDWWSDLWLNEGFASFVEYLGANYVQPKWNMMDQFVHTTQDALAMDSLRSSHPIMAEVKDPEEIEAIFDAISYKKGAAIISMLENFLGMDILQSGLTMYLNKYRFKNAKTQDLWDTFTEVTTKFKRFNVSAIMDTWTRQKGFPLVTVICNKNTVSVNQTRFILSPAESDEASQQDLSPYSYKWYIPLTYITDVSSETKHYWLNAIEGSFDVPEEFLWLKVNVNQTGFYRVMYDEKMWDILIKLLMNDHTRLYPADRSSLLDDALTLARIGILKSHLALNLTLYLENELDYVPWETAILRFDDLDALMHESPGRLVFHSYIQSLLKPVLSSVKWEDNGPHLKKKLRLSVLTAAIKYGDPHTIEEAKKRFNEWMYIDKKIPPNLRSVVYSAGVKYGGKDEWDFCWNKYRKTQIPSEQRLLLTALGNTRDIWQISQYLNYSLNKDMIRPQDTTLVLAVIARNPIGRLPAWRFVRENWPTLLEMFGQGSFSMEAIILEVTSHFSTRFDYNEVKTFFSSVDVGAGAQALNQSLEKIRANIHWRENIEASVVQWLKEQIS</sequence>
<dbReference type="Gene3D" id="2.60.40.1910">
    <property type="match status" value="1"/>
</dbReference>
<dbReference type="InterPro" id="IPR027268">
    <property type="entry name" value="Peptidase_M4/M1_CTD_sf"/>
</dbReference>
<dbReference type="FunFam" id="1.10.390.10:FF:000001">
    <property type="entry name" value="Aminopeptidase"/>
    <property type="match status" value="1"/>
</dbReference>
<evidence type="ECO:0000256" key="10">
    <source>
        <dbReference type="ARBA" id="ARBA00022968"/>
    </source>
</evidence>
<evidence type="ECO:0000256" key="5">
    <source>
        <dbReference type="ARBA" id="ARBA00022670"/>
    </source>
</evidence>
<evidence type="ECO:0000256" key="1">
    <source>
        <dbReference type="ARBA" id="ARBA00004606"/>
    </source>
</evidence>
<dbReference type="InterPro" id="IPR042097">
    <property type="entry name" value="Aminopeptidase_N-like_N_sf"/>
</dbReference>
<evidence type="ECO:0000256" key="13">
    <source>
        <dbReference type="ARBA" id="ARBA00023136"/>
    </source>
</evidence>
<dbReference type="GO" id="GO:0005886">
    <property type="term" value="C:plasma membrane"/>
    <property type="evidence" value="ECO:0007669"/>
    <property type="project" value="UniProtKB-SubCell"/>
</dbReference>
<evidence type="ECO:0000256" key="12">
    <source>
        <dbReference type="ARBA" id="ARBA00023049"/>
    </source>
</evidence>
<dbReference type="EMBL" id="GFAH01000217">
    <property type="protein sequence ID" value="JAV48172.1"/>
    <property type="molecule type" value="Transcribed_RNA"/>
</dbReference>
<dbReference type="AlphaFoldDB" id="A0A1W7RAL3"/>
<dbReference type="InterPro" id="IPR001930">
    <property type="entry name" value="Peptidase_M1"/>
</dbReference>
<dbReference type="PANTHER" id="PTHR11533:SF299">
    <property type="entry name" value="AMINOPEPTIDASE"/>
    <property type="match status" value="1"/>
</dbReference>
<dbReference type="FunFam" id="1.25.50.20:FF:000005">
    <property type="entry name" value="Aminopeptidase N-like protein"/>
    <property type="match status" value="1"/>
</dbReference>
<evidence type="ECO:0000256" key="18">
    <source>
        <dbReference type="RuleBase" id="RU364040"/>
    </source>
</evidence>
<feature type="active site" description="Proton acceptor" evidence="15">
    <location>
        <position position="414"/>
    </location>
</feature>
<feature type="transmembrane region" description="Helical" evidence="18">
    <location>
        <begin position="55"/>
        <end position="76"/>
    </location>
</feature>
<keyword evidence="10" id="KW-0735">Signal-anchor</keyword>
<evidence type="ECO:0000256" key="15">
    <source>
        <dbReference type="PIRSR" id="PIRSR634016-1"/>
    </source>
</evidence>
<keyword evidence="6 18" id="KW-0812">Transmembrane</keyword>
<keyword evidence="11 18" id="KW-1133">Transmembrane helix</keyword>
<dbReference type="GO" id="GO:0008270">
    <property type="term" value="F:zinc ion binding"/>
    <property type="evidence" value="ECO:0007669"/>
    <property type="project" value="UniProtKB-UniRule"/>
</dbReference>
<dbReference type="InterPro" id="IPR045357">
    <property type="entry name" value="Aminopeptidase_N-like_N"/>
</dbReference>
<comment type="cofactor">
    <cofactor evidence="16 18">
        <name>Zn(2+)</name>
        <dbReference type="ChEBI" id="CHEBI:29105"/>
    </cofactor>
    <text evidence="16 18">Binds 1 zinc ion per subunit.</text>
</comment>
<keyword evidence="9 16" id="KW-0862">Zinc</keyword>